<sequence>MIYLMLVCAVVIVLLLFTRSEYRTMQLMSMFLVLFFFITSLCFFILYFCKSSFNLSIFLKYFLVPRGMAARLYSLKISKEAIINCLNLSCIFFTVSNLIFAASFMKQEERKKYRKLYPVIGLFFLLEYLVCSPAVYIRTYSFLYPGYMTVSGIERLWSIFSMAISIINFILLFMCLGSILLNIIRVPHIKVYRMSLIIVLFSYFMLILCYLMFMGRLPMQMIKYSKAMDVVTYKILFMNSYIPLYRALPYIILLFILLMIAWSYRLNVIRNKMENYSLEVSQNINAVNMSTRVFCHFMKNELLNLQAEVESLEVRQESEEDKSLLVEHCEALYERLDDIHRHIRDNTMNFRQLQLGGLVRETVEELKGSRPETDIEWTVSVPGEDPCVFADEEFIRQALINLLNNACDALKQTEEKNKKIQVMLLEDSRWGIIDITDNGCGIAKEDMVNIFTPFFTSKPMTKSWGMGLSLTHKIITDSGGKIDVESEVGKGTVFHVYLPVSRI</sequence>
<dbReference type="EMBL" id="MCGH01000004">
    <property type="protein sequence ID" value="ODM02304.1"/>
    <property type="molecule type" value="Genomic_DNA"/>
</dbReference>
<dbReference type="AlphaFoldDB" id="A0A1E3A0N8"/>
<dbReference type="PROSITE" id="PS50109">
    <property type="entry name" value="HIS_KIN"/>
    <property type="match status" value="1"/>
</dbReference>
<evidence type="ECO:0000256" key="3">
    <source>
        <dbReference type="ARBA" id="ARBA00022679"/>
    </source>
</evidence>
<name>A0A1E3A0N8_9FIRM</name>
<dbReference type="RefSeq" id="WP_069154851.1">
    <property type="nucleotide sequence ID" value="NZ_DAWDRA010000011.1"/>
</dbReference>
<keyword evidence="7" id="KW-0902">Two-component regulatory system</keyword>
<dbReference type="GO" id="GO:0005524">
    <property type="term" value="F:ATP binding"/>
    <property type="evidence" value="ECO:0007669"/>
    <property type="project" value="UniProtKB-KW"/>
</dbReference>
<keyword evidence="5" id="KW-0418">Kinase</keyword>
<accession>A0A1E3A0N8</accession>
<feature type="transmembrane region" description="Helical" evidence="9">
    <location>
        <begin position="81"/>
        <end position="104"/>
    </location>
</feature>
<feature type="transmembrane region" description="Helical" evidence="9">
    <location>
        <begin position="116"/>
        <end position="137"/>
    </location>
</feature>
<evidence type="ECO:0000256" key="5">
    <source>
        <dbReference type="ARBA" id="ARBA00022777"/>
    </source>
</evidence>
<keyword evidence="8" id="KW-0175">Coiled coil</keyword>
<dbReference type="PANTHER" id="PTHR43065">
    <property type="entry name" value="SENSOR HISTIDINE KINASE"/>
    <property type="match status" value="1"/>
</dbReference>
<proteinExistence type="predicted"/>
<dbReference type="GO" id="GO:0000160">
    <property type="term" value="P:phosphorelay signal transduction system"/>
    <property type="evidence" value="ECO:0007669"/>
    <property type="project" value="UniProtKB-KW"/>
</dbReference>
<dbReference type="Pfam" id="PF02518">
    <property type="entry name" value="HATPase_c"/>
    <property type="match status" value="1"/>
</dbReference>
<keyword evidence="9" id="KW-0812">Transmembrane</keyword>
<keyword evidence="9" id="KW-0472">Membrane</keyword>
<dbReference type="InterPro" id="IPR036890">
    <property type="entry name" value="HATPase_C_sf"/>
</dbReference>
<feature type="coiled-coil region" evidence="8">
    <location>
        <begin position="396"/>
        <end position="423"/>
    </location>
</feature>
<dbReference type="PANTHER" id="PTHR43065:SF46">
    <property type="entry name" value="C4-DICARBOXYLATE TRANSPORT SENSOR PROTEIN DCTB"/>
    <property type="match status" value="1"/>
</dbReference>
<keyword evidence="4" id="KW-0547">Nucleotide-binding</keyword>
<evidence type="ECO:0000256" key="8">
    <source>
        <dbReference type="SAM" id="Coils"/>
    </source>
</evidence>
<evidence type="ECO:0000256" key="6">
    <source>
        <dbReference type="ARBA" id="ARBA00022840"/>
    </source>
</evidence>
<dbReference type="PRINTS" id="PR00344">
    <property type="entry name" value="BCTRLSENSOR"/>
</dbReference>
<organism evidence="11 12">
    <name type="scientific">Eisenbergiella tayi</name>
    <dbReference type="NCBI Taxonomy" id="1432052"/>
    <lineage>
        <taxon>Bacteria</taxon>
        <taxon>Bacillati</taxon>
        <taxon>Bacillota</taxon>
        <taxon>Clostridia</taxon>
        <taxon>Lachnospirales</taxon>
        <taxon>Lachnospiraceae</taxon>
        <taxon>Eisenbergiella</taxon>
    </lineage>
</organism>
<comment type="caution">
    <text evidence="11">The sequence shown here is derived from an EMBL/GenBank/DDBJ whole genome shotgun (WGS) entry which is preliminary data.</text>
</comment>
<dbReference type="Gene3D" id="3.30.565.10">
    <property type="entry name" value="Histidine kinase-like ATPase, C-terminal domain"/>
    <property type="match status" value="1"/>
</dbReference>
<dbReference type="InterPro" id="IPR004358">
    <property type="entry name" value="Sig_transdc_His_kin-like_C"/>
</dbReference>
<dbReference type="SUPFAM" id="SSF55874">
    <property type="entry name" value="ATPase domain of HSP90 chaperone/DNA topoisomerase II/histidine kinase"/>
    <property type="match status" value="1"/>
</dbReference>
<feature type="domain" description="Histidine kinase" evidence="10">
    <location>
        <begin position="293"/>
        <end position="502"/>
    </location>
</feature>
<comment type="catalytic activity">
    <reaction evidence="1">
        <text>ATP + protein L-histidine = ADP + protein N-phospho-L-histidine.</text>
        <dbReference type="EC" id="2.7.13.3"/>
    </reaction>
</comment>
<evidence type="ECO:0000256" key="4">
    <source>
        <dbReference type="ARBA" id="ARBA00022741"/>
    </source>
</evidence>
<evidence type="ECO:0000256" key="9">
    <source>
        <dbReference type="SAM" id="Phobius"/>
    </source>
</evidence>
<protein>
    <recommendedName>
        <fullName evidence="2">histidine kinase</fullName>
        <ecNumber evidence="2">2.7.13.3</ecNumber>
    </recommendedName>
</protein>
<evidence type="ECO:0000259" key="10">
    <source>
        <dbReference type="PROSITE" id="PS50109"/>
    </source>
</evidence>
<feature type="transmembrane region" description="Helical" evidence="9">
    <location>
        <begin position="191"/>
        <end position="213"/>
    </location>
</feature>
<feature type="transmembrane region" description="Helical" evidence="9">
    <location>
        <begin position="247"/>
        <end position="264"/>
    </location>
</feature>
<feature type="transmembrane region" description="Helical" evidence="9">
    <location>
        <begin position="30"/>
        <end position="49"/>
    </location>
</feature>
<gene>
    <name evidence="11" type="primary">zraS_2</name>
    <name evidence="11" type="ORF">BEI61_05465</name>
</gene>
<evidence type="ECO:0000313" key="11">
    <source>
        <dbReference type="EMBL" id="ODM02304.1"/>
    </source>
</evidence>
<feature type="coiled-coil region" evidence="8">
    <location>
        <begin position="295"/>
        <end position="322"/>
    </location>
</feature>
<dbReference type="EC" id="2.7.13.3" evidence="2"/>
<dbReference type="InterPro" id="IPR003594">
    <property type="entry name" value="HATPase_dom"/>
</dbReference>
<keyword evidence="6" id="KW-0067">ATP-binding</keyword>
<dbReference type="Proteomes" id="UP000094067">
    <property type="component" value="Unassembled WGS sequence"/>
</dbReference>
<dbReference type="PATRIC" id="fig|1432052.4.peg.6076"/>
<evidence type="ECO:0000256" key="2">
    <source>
        <dbReference type="ARBA" id="ARBA00012438"/>
    </source>
</evidence>
<dbReference type="InterPro" id="IPR005467">
    <property type="entry name" value="His_kinase_dom"/>
</dbReference>
<reference evidence="11 12" key="1">
    <citation type="submission" date="2016-07" db="EMBL/GenBank/DDBJ databases">
        <title>Characterization of isolates of Eisenbergiella tayi derived from blood cultures, using whole genome sequencing.</title>
        <authorList>
            <person name="Burdz T."/>
            <person name="Wiebe D."/>
            <person name="Huynh C."/>
            <person name="Bernard K."/>
        </authorList>
    </citation>
    <scope>NUCLEOTIDE SEQUENCE [LARGE SCALE GENOMIC DNA]</scope>
    <source>
        <strain evidence="11 12">NML 110608</strain>
    </source>
</reference>
<evidence type="ECO:0000256" key="1">
    <source>
        <dbReference type="ARBA" id="ARBA00000085"/>
    </source>
</evidence>
<feature type="transmembrane region" description="Helical" evidence="9">
    <location>
        <begin position="157"/>
        <end position="184"/>
    </location>
</feature>
<keyword evidence="3 11" id="KW-0808">Transferase</keyword>
<keyword evidence="9" id="KW-1133">Transmembrane helix</keyword>
<evidence type="ECO:0000256" key="7">
    <source>
        <dbReference type="ARBA" id="ARBA00023012"/>
    </source>
</evidence>
<evidence type="ECO:0000313" key="12">
    <source>
        <dbReference type="Proteomes" id="UP000094067"/>
    </source>
</evidence>
<dbReference type="GO" id="GO:0004673">
    <property type="term" value="F:protein histidine kinase activity"/>
    <property type="evidence" value="ECO:0007669"/>
    <property type="project" value="UniProtKB-EC"/>
</dbReference>
<dbReference type="SMART" id="SM00387">
    <property type="entry name" value="HATPase_c"/>
    <property type="match status" value="1"/>
</dbReference>